<keyword evidence="1" id="KW-0413">Isomerase</keyword>
<dbReference type="EMBL" id="QNRR01000006">
    <property type="protein sequence ID" value="RBP42408.1"/>
    <property type="molecule type" value="Genomic_DNA"/>
</dbReference>
<dbReference type="Proteomes" id="UP000253426">
    <property type="component" value="Unassembled WGS sequence"/>
</dbReference>
<dbReference type="InterPro" id="IPR032710">
    <property type="entry name" value="NTF2-like_dom_sf"/>
</dbReference>
<dbReference type="Gene3D" id="3.10.450.50">
    <property type="match status" value="1"/>
</dbReference>
<accession>A0A366HI10</accession>
<evidence type="ECO:0000313" key="2">
    <source>
        <dbReference type="Proteomes" id="UP000253426"/>
    </source>
</evidence>
<reference evidence="1 2" key="1">
    <citation type="submission" date="2018-06" db="EMBL/GenBank/DDBJ databases">
        <title>Genomic Encyclopedia of Type Strains, Phase IV (KMG-IV): sequencing the most valuable type-strain genomes for metagenomic binning, comparative biology and taxonomic classification.</title>
        <authorList>
            <person name="Goeker M."/>
        </authorList>
    </citation>
    <scope>NUCLEOTIDE SEQUENCE [LARGE SCALE GENOMIC DNA]</scope>
    <source>
        <strain evidence="1 2">DSM 25532</strain>
    </source>
</reference>
<evidence type="ECO:0000313" key="1">
    <source>
        <dbReference type="EMBL" id="RBP42408.1"/>
    </source>
</evidence>
<keyword evidence="2" id="KW-1185">Reference proteome</keyword>
<dbReference type="AlphaFoldDB" id="A0A366HI10"/>
<proteinExistence type="predicted"/>
<dbReference type="GO" id="GO:0016853">
    <property type="term" value="F:isomerase activity"/>
    <property type="evidence" value="ECO:0007669"/>
    <property type="project" value="UniProtKB-KW"/>
</dbReference>
<dbReference type="SUPFAM" id="SSF54427">
    <property type="entry name" value="NTF2-like"/>
    <property type="match status" value="1"/>
</dbReference>
<sequence length="154" mass="17243">MFRVRVDSCGNKEANMTTVECSPKEIGRRWFEEVWNQRNVNVITELLAPDARGHMEGGQEVVGARDFIVFHQNLLKAMPDLRISVRNVLSDGDDVCVHWEATATHTGTAFGIPSSGRKLAFNGMTWFRVDNGVIVEGWDCWNQGGLFAQMSQAV</sequence>
<dbReference type="PANTHER" id="PTHR38436:SF1">
    <property type="entry name" value="ESTER CYCLASE"/>
    <property type="match status" value="1"/>
</dbReference>
<comment type="caution">
    <text evidence="1">The sequence shown here is derived from an EMBL/GenBank/DDBJ whole genome shotgun (WGS) entry which is preliminary data.</text>
</comment>
<organism evidence="1 2">
    <name type="scientific">Roseimicrobium gellanilyticum</name>
    <dbReference type="NCBI Taxonomy" id="748857"/>
    <lineage>
        <taxon>Bacteria</taxon>
        <taxon>Pseudomonadati</taxon>
        <taxon>Verrucomicrobiota</taxon>
        <taxon>Verrucomicrobiia</taxon>
        <taxon>Verrucomicrobiales</taxon>
        <taxon>Verrucomicrobiaceae</taxon>
        <taxon>Roseimicrobium</taxon>
    </lineage>
</organism>
<dbReference type="GO" id="GO:0030638">
    <property type="term" value="P:polyketide metabolic process"/>
    <property type="evidence" value="ECO:0007669"/>
    <property type="project" value="InterPro"/>
</dbReference>
<dbReference type="PANTHER" id="PTHR38436">
    <property type="entry name" value="POLYKETIDE CYCLASE SNOAL-LIKE DOMAIN"/>
    <property type="match status" value="1"/>
</dbReference>
<dbReference type="InterPro" id="IPR009959">
    <property type="entry name" value="Cyclase_SnoaL-like"/>
</dbReference>
<protein>
    <submittedName>
        <fullName evidence="1">Steroid delta-isomerase-like uncharacterized protein</fullName>
    </submittedName>
</protein>
<gene>
    <name evidence="1" type="ORF">DES53_106114</name>
</gene>
<name>A0A366HI10_9BACT</name>
<dbReference type="RefSeq" id="WP_170157184.1">
    <property type="nucleotide sequence ID" value="NZ_QNRR01000006.1"/>
</dbReference>
<dbReference type="Pfam" id="PF07366">
    <property type="entry name" value="SnoaL"/>
    <property type="match status" value="1"/>
</dbReference>